<sequence length="561" mass="59170">MLSYSRNLSVLTCSLVGLAAPIAHSQQLPDAGTQLRQIAPVPQPLRPAPELRIQSPDAQAPVGAEGGARIVVSSVQIEGVNAFTASELLAQAGFVPGSELDLSQLRSLAARITDFYRSAGYFVARAYLPAQEVRDGQVTISVVEGTYGKVEPRNQSRLSPSVARGLMGEVAAGETVRSAPLESSLLLLSDLPGVAVRSTLAPGVAVGTSDLFVDIVPGAAFSGSIDADNQGNRYTGRERVGAILNLNNPAGLGDVASLRLLTAGDGLKYARASYQVQAGRGKLGLAYAHLDYRLGKEFASLRAHGTAKVASVFGSYPLLRSRNASHYLQWSFDDKRFDDRVDSTGVQNDKKSRLLTVNLNGDQRALFGGESLSTYQLSLGLGRFDPQSAPLRAADAASARTEGSFSKLGFSLGHLQAVAPNTYLSVALGGQFASKNLDASEKMALGGSSAVRAYPEGETQADEAYVLTIEARHNLGQLAAAVPGQLQLVGFVDTGAARISKNPWTSADNRRTLSGGGIGVNWVVDRSFVVKAFYAHTIGSAQATSAPPASSRFWLQGVKYF</sequence>
<dbReference type="Gene3D" id="2.40.160.50">
    <property type="entry name" value="membrane protein fhac: a member of the omp85/tpsb transporter family"/>
    <property type="match status" value="1"/>
</dbReference>
<evidence type="ECO:0000256" key="8">
    <source>
        <dbReference type="ARBA" id="ARBA00023237"/>
    </source>
</evidence>
<evidence type="ECO:0000256" key="4">
    <source>
        <dbReference type="ARBA" id="ARBA00022452"/>
    </source>
</evidence>
<dbReference type="InterPro" id="IPR051544">
    <property type="entry name" value="TPS_OM_transporter"/>
</dbReference>
<evidence type="ECO:0000256" key="3">
    <source>
        <dbReference type="ARBA" id="ARBA00022448"/>
    </source>
</evidence>
<dbReference type="Proteomes" id="UP001162800">
    <property type="component" value="Chromosome"/>
</dbReference>
<dbReference type="RefSeq" id="WP_231044729.1">
    <property type="nucleotide sequence ID" value="NZ_CP106881.1"/>
</dbReference>
<keyword evidence="4" id="KW-1134">Transmembrane beta strand</keyword>
<keyword evidence="6" id="KW-0653">Protein transport</keyword>
<protein>
    <submittedName>
        <fullName evidence="11">ShlB/FhaC/HecB family hemolysin secretion/activation protein</fullName>
    </submittedName>
</protein>
<keyword evidence="12" id="KW-1185">Reference proteome</keyword>
<dbReference type="PROSITE" id="PS51779">
    <property type="entry name" value="POTRA"/>
    <property type="match status" value="1"/>
</dbReference>
<keyword evidence="7" id="KW-0472">Membrane</keyword>
<evidence type="ECO:0000256" key="2">
    <source>
        <dbReference type="ARBA" id="ARBA00009055"/>
    </source>
</evidence>
<keyword evidence="5" id="KW-0812">Transmembrane</keyword>
<dbReference type="Pfam" id="PF08479">
    <property type="entry name" value="POTRA_2"/>
    <property type="match status" value="1"/>
</dbReference>
<keyword evidence="9" id="KW-0732">Signal</keyword>
<dbReference type="Gene3D" id="3.10.20.310">
    <property type="entry name" value="membrane protein fhac"/>
    <property type="match status" value="1"/>
</dbReference>
<dbReference type="InterPro" id="IPR013686">
    <property type="entry name" value="Polypept-transport_assoc_ShlB"/>
</dbReference>
<reference evidence="11" key="1">
    <citation type="submission" date="2022-09" db="EMBL/GenBank/DDBJ databases">
        <title>The complete genome of Acidovorax sp. 5MLIR.</title>
        <authorList>
            <person name="Liu L."/>
            <person name="Yue J."/>
            <person name="Yang F."/>
            <person name="Yuan J."/>
            <person name="Li L."/>
        </authorList>
    </citation>
    <scope>NUCLEOTIDE SEQUENCE</scope>
    <source>
        <strain evidence="11">5MLIR</strain>
    </source>
</reference>
<keyword evidence="3" id="KW-0813">Transport</keyword>
<dbReference type="PANTHER" id="PTHR34597">
    <property type="entry name" value="SLR1661 PROTEIN"/>
    <property type="match status" value="1"/>
</dbReference>
<proteinExistence type="inferred from homology"/>
<keyword evidence="8" id="KW-0998">Cell outer membrane</keyword>
<evidence type="ECO:0000313" key="12">
    <source>
        <dbReference type="Proteomes" id="UP001162800"/>
    </source>
</evidence>
<comment type="similarity">
    <text evidence="2">Belongs to the TPS (TC 1.B.20) family.</text>
</comment>
<evidence type="ECO:0000256" key="5">
    <source>
        <dbReference type="ARBA" id="ARBA00022692"/>
    </source>
</evidence>
<evidence type="ECO:0000259" key="10">
    <source>
        <dbReference type="PROSITE" id="PS51779"/>
    </source>
</evidence>
<dbReference type="PANTHER" id="PTHR34597:SF1">
    <property type="entry name" value="HEME_HEMOPEXIN TRANSPORTER PROTEIN HUXB"/>
    <property type="match status" value="1"/>
</dbReference>
<name>A0ABY6G8P2_9BURK</name>
<feature type="chain" id="PRO_5045740109" evidence="9">
    <location>
        <begin position="20"/>
        <end position="561"/>
    </location>
</feature>
<dbReference type="InterPro" id="IPR005565">
    <property type="entry name" value="Hemolysn_activator_HlyB_C"/>
</dbReference>
<evidence type="ECO:0000256" key="7">
    <source>
        <dbReference type="ARBA" id="ARBA00023136"/>
    </source>
</evidence>
<accession>A0ABY6G8P2</accession>
<evidence type="ECO:0000256" key="1">
    <source>
        <dbReference type="ARBA" id="ARBA00004442"/>
    </source>
</evidence>
<feature type="domain" description="POTRA" evidence="10">
    <location>
        <begin position="70"/>
        <end position="145"/>
    </location>
</feature>
<dbReference type="EMBL" id="CP106881">
    <property type="protein sequence ID" value="UYG51403.1"/>
    <property type="molecule type" value="Genomic_DNA"/>
</dbReference>
<gene>
    <name evidence="11" type="ORF">M9799_15270</name>
</gene>
<dbReference type="InterPro" id="IPR034746">
    <property type="entry name" value="POTRA"/>
</dbReference>
<evidence type="ECO:0000313" key="11">
    <source>
        <dbReference type="EMBL" id="UYG51403.1"/>
    </source>
</evidence>
<evidence type="ECO:0000256" key="6">
    <source>
        <dbReference type="ARBA" id="ARBA00022927"/>
    </source>
</evidence>
<evidence type="ECO:0000256" key="9">
    <source>
        <dbReference type="SAM" id="SignalP"/>
    </source>
</evidence>
<organism evidence="11 12">
    <name type="scientific">Comamonas endophytica</name>
    <dbReference type="NCBI Taxonomy" id="2949090"/>
    <lineage>
        <taxon>Bacteria</taxon>
        <taxon>Pseudomonadati</taxon>
        <taxon>Pseudomonadota</taxon>
        <taxon>Betaproteobacteria</taxon>
        <taxon>Burkholderiales</taxon>
        <taxon>Comamonadaceae</taxon>
        <taxon>Comamonas</taxon>
    </lineage>
</organism>
<dbReference type="Pfam" id="PF03865">
    <property type="entry name" value="ShlB"/>
    <property type="match status" value="1"/>
</dbReference>
<feature type="signal peptide" evidence="9">
    <location>
        <begin position="1"/>
        <end position="19"/>
    </location>
</feature>
<comment type="subcellular location">
    <subcellularLocation>
        <location evidence="1">Cell outer membrane</location>
    </subcellularLocation>
</comment>